<feature type="transmembrane region" description="Helical" evidence="5">
    <location>
        <begin position="87"/>
        <end position="109"/>
    </location>
</feature>
<protein>
    <recommendedName>
        <fullName evidence="6">GtrA/DPMS transmembrane domain-containing protein</fullName>
    </recommendedName>
</protein>
<dbReference type="AlphaFoldDB" id="A0A117UV23"/>
<feature type="domain" description="GtrA/DPMS transmembrane" evidence="6">
    <location>
        <begin position="23"/>
        <end position="137"/>
    </location>
</feature>
<evidence type="ECO:0000313" key="7">
    <source>
        <dbReference type="EMBL" id="KUR71386.1"/>
    </source>
</evidence>
<keyword evidence="4 5" id="KW-0472">Membrane</keyword>
<feature type="transmembrane region" description="Helical" evidence="5">
    <location>
        <begin position="300"/>
        <end position="327"/>
    </location>
</feature>
<feature type="transmembrane region" description="Helical" evidence="5">
    <location>
        <begin position="149"/>
        <end position="169"/>
    </location>
</feature>
<dbReference type="OrthoDB" id="6196188at2"/>
<dbReference type="STRING" id="1117702.AQZ52_12145"/>
<comment type="caution">
    <text evidence="7">The sequence shown here is derived from an EMBL/GenBank/DDBJ whole genome shotgun (WGS) entry which is preliminary data.</text>
</comment>
<feature type="transmembrane region" description="Helical" evidence="5">
    <location>
        <begin position="253"/>
        <end position="271"/>
    </location>
</feature>
<feature type="transmembrane region" description="Helical" evidence="5">
    <location>
        <begin position="470"/>
        <end position="489"/>
    </location>
</feature>
<evidence type="ECO:0000256" key="2">
    <source>
        <dbReference type="ARBA" id="ARBA00022692"/>
    </source>
</evidence>
<dbReference type="Proteomes" id="UP000058012">
    <property type="component" value="Unassembled WGS sequence"/>
</dbReference>
<organism evidence="7 8">
    <name type="scientific">Novosphingobium fuchskuhlense</name>
    <dbReference type="NCBI Taxonomy" id="1117702"/>
    <lineage>
        <taxon>Bacteria</taxon>
        <taxon>Pseudomonadati</taxon>
        <taxon>Pseudomonadota</taxon>
        <taxon>Alphaproteobacteria</taxon>
        <taxon>Sphingomonadales</taxon>
        <taxon>Sphingomonadaceae</taxon>
        <taxon>Novosphingobium</taxon>
    </lineage>
</organism>
<evidence type="ECO:0000313" key="8">
    <source>
        <dbReference type="Proteomes" id="UP000058012"/>
    </source>
</evidence>
<feature type="transmembrane region" description="Helical" evidence="5">
    <location>
        <begin position="443"/>
        <end position="464"/>
    </location>
</feature>
<feature type="transmembrane region" description="Helical" evidence="5">
    <location>
        <begin position="420"/>
        <end position="436"/>
    </location>
</feature>
<evidence type="ECO:0000256" key="3">
    <source>
        <dbReference type="ARBA" id="ARBA00022989"/>
    </source>
</evidence>
<keyword evidence="8" id="KW-1185">Reference proteome</keyword>
<feature type="transmembrane region" description="Helical" evidence="5">
    <location>
        <begin position="347"/>
        <end position="375"/>
    </location>
</feature>
<feature type="transmembrane region" description="Helical" evidence="5">
    <location>
        <begin position="115"/>
        <end position="137"/>
    </location>
</feature>
<sequence length="656" mass="72356">MAEGPPVASSEGRSALNLPPILRFAITGVANSVVGFSVLVLALRLGLSDIAANLTGFAAGLTVGFIANRKWTFGVEGRVNAGEIARYLAGFALAWSLNFGVVMIGIRAGHAGSPLIHLAGIVTYSVAFYFISRSFVFATSPETTTPQSLLGEMIVVPFAALLFVAMRHLPLTHDVIWQLWIARQMLGGAELYSQINEINPPLWFWMAMPVHRIAAALALPAPTILVWFILLIALASALLVGRIGCFDGPRERAFAMVMTLLVGLFTSIYDFGQREQILLIGAIPYALLIAARIRGERPSLVLAGAIGLLAAPGFALKHYFVLAPLGLEVLLIWNLRRGWRPLRPETLILTALGSAYAAAVLTLTPAFLTVMVPMVQAAYFGFETPVWMWFDEPIQAFWALELALIAAIGLPRLMRERPEMQVFALSALAFFAAYLLQRKGWQYHAVPVSGMMLMLLSSLGWAQGQRIADLAAKPLVCVVIALYLSFSFLERPYDNEREPYVGRFVDMIPRGSGVLIMASNPMWGWPAVEHRHRIWASRFGALWMLPAFGRARADHAETPALLALEKSVRRDNYADMVCAAPGLILVENHEPNFITRPIDFDTMQFFGQDKPFTDYLSANYRLINNDVYLRAYLRTTPAPAIRPADCRRVVPPFGTE</sequence>
<proteinExistence type="predicted"/>
<evidence type="ECO:0000256" key="5">
    <source>
        <dbReference type="SAM" id="Phobius"/>
    </source>
</evidence>
<dbReference type="GO" id="GO:0000271">
    <property type="term" value="P:polysaccharide biosynthetic process"/>
    <property type="evidence" value="ECO:0007669"/>
    <property type="project" value="InterPro"/>
</dbReference>
<feature type="transmembrane region" description="Helical" evidence="5">
    <location>
        <begin position="277"/>
        <end position="293"/>
    </location>
</feature>
<dbReference type="Pfam" id="PF04138">
    <property type="entry name" value="GtrA_DPMS_TM"/>
    <property type="match status" value="1"/>
</dbReference>
<evidence type="ECO:0000256" key="1">
    <source>
        <dbReference type="ARBA" id="ARBA00004141"/>
    </source>
</evidence>
<name>A0A117UV23_9SPHN</name>
<dbReference type="EMBL" id="LLZS01000007">
    <property type="protein sequence ID" value="KUR71386.1"/>
    <property type="molecule type" value="Genomic_DNA"/>
</dbReference>
<evidence type="ECO:0000259" key="6">
    <source>
        <dbReference type="Pfam" id="PF04138"/>
    </source>
</evidence>
<evidence type="ECO:0000256" key="4">
    <source>
        <dbReference type="ARBA" id="ARBA00023136"/>
    </source>
</evidence>
<keyword evidence="2 5" id="KW-0812">Transmembrane</keyword>
<reference evidence="7 8" key="1">
    <citation type="submission" date="2015-10" db="EMBL/GenBank/DDBJ databases">
        <title>Draft genome sequence of Novosphingobium fuchskuhlense DSM 25065 isolated from a surface water sample of the southwest basin of Lake Grosse Fuchskuhle.</title>
        <authorList>
            <person name="Ruckert C."/>
            <person name="Winkler A."/>
            <person name="Glaeser J."/>
            <person name="Grossart H.-P."/>
            <person name="Kalinowski J."/>
            <person name="Glaeser S."/>
        </authorList>
    </citation>
    <scope>NUCLEOTIDE SEQUENCE [LARGE SCALE GENOMIC DNA]</scope>
    <source>
        <strain evidence="7 8">FNE08-7</strain>
    </source>
</reference>
<feature type="transmembrane region" description="Helical" evidence="5">
    <location>
        <begin position="50"/>
        <end position="67"/>
    </location>
</feature>
<dbReference type="InterPro" id="IPR007267">
    <property type="entry name" value="GtrA_DPMS_TM"/>
</dbReference>
<gene>
    <name evidence="7" type="ORF">AQZ52_12145</name>
</gene>
<feature type="transmembrane region" description="Helical" evidence="5">
    <location>
        <begin position="213"/>
        <end position="241"/>
    </location>
</feature>
<keyword evidence="3 5" id="KW-1133">Transmembrane helix</keyword>
<feature type="transmembrane region" description="Helical" evidence="5">
    <location>
        <begin position="21"/>
        <end position="44"/>
    </location>
</feature>
<dbReference type="GO" id="GO:0016020">
    <property type="term" value="C:membrane"/>
    <property type="evidence" value="ECO:0007669"/>
    <property type="project" value="UniProtKB-SubCell"/>
</dbReference>
<dbReference type="RefSeq" id="WP_067911003.1">
    <property type="nucleotide sequence ID" value="NZ_KQ954245.1"/>
</dbReference>
<accession>A0A117UV23</accession>
<comment type="subcellular location">
    <subcellularLocation>
        <location evidence="1">Membrane</location>
        <topology evidence="1">Multi-pass membrane protein</topology>
    </subcellularLocation>
</comment>